<name>A0ACB0DYY9_RANTA</name>
<reference evidence="1" key="1">
    <citation type="submission" date="2023-05" db="EMBL/GenBank/DDBJ databases">
        <authorList>
            <consortium name="ELIXIR-Norway"/>
        </authorList>
    </citation>
    <scope>NUCLEOTIDE SEQUENCE</scope>
</reference>
<proteinExistence type="predicted"/>
<protein>
    <submittedName>
        <fullName evidence="1">Uncharacterized protein</fullName>
    </submittedName>
</protein>
<evidence type="ECO:0000313" key="1">
    <source>
        <dbReference type="EMBL" id="CAI9693557.1"/>
    </source>
</evidence>
<gene>
    <name evidence="1" type="ORF">MRATA1EN3_LOCUS4770</name>
</gene>
<dbReference type="Proteomes" id="UP001162501">
    <property type="component" value="Chromosome 12"/>
</dbReference>
<organism evidence="1 2">
    <name type="scientific">Rangifer tarandus platyrhynchus</name>
    <name type="common">Svalbard reindeer</name>
    <dbReference type="NCBI Taxonomy" id="3082113"/>
    <lineage>
        <taxon>Eukaryota</taxon>
        <taxon>Metazoa</taxon>
        <taxon>Chordata</taxon>
        <taxon>Craniata</taxon>
        <taxon>Vertebrata</taxon>
        <taxon>Euteleostomi</taxon>
        <taxon>Mammalia</taxon>
        <taxon>Eutheria</taxon>
        <taxon>Laurasiatheria</taxon>
        <taxon>Artiodactyla</taxon>
        <taxon>Ruminantia</taxon>
        <taxon>Pecora</taxon>
        <taxon>Cervidae</taxon>
        <taxon>Odocoileinae</taxon>
        <taxon>Rangifer</taxon>
    </lineage>
</organism>
<dbReference type="EMBL" id="OX596096">
    <property type="protein sequence ID" value="CAI9693557.1"/>
    <property type="molecule type" value="Genomic_DNA"/>
</dbReference>
<sequence length="190" mass="20360">MGYPEAEADGTAASALTDVNRAVLARTLGKHCEQAWTRVAAVEVVGMVRFQTRSEVKAKRISRKLRCGGVGGGEQGKLTLGFGLISGGDCCWTCEGGFAHEASGGDVEEAGVHVAWSAGKTSGAQTAKFKSYRQTGGLWRYGLKDNRRVGVEREGLWCSILCFHQKQGEGDSAEEMETEMDSPELEAVIL</sequence>
<evidence type="ECO:0000313" key="2">
    <source>
        <dbReference type="Proteomes" id="UP001162501"/>
    </source>
</evidence>
<accession>A0ACB0DYY9</accession>